<dbReference type="GO" id="GO:0005737">
    <property type="term" value="C:cytoplasm"/>
    <property type="evidence" value="ECO:0007669"/>
    <property type="project" value="TreeGrafter"/>
</dbReference>
<dbReference type="InterPro" id="IPR001837">
    <property type="entry name" value="Adenylate_cyclase-assoc_CAP"/>
</dbReference>
<evidence type="ECO:0000259" key="2">
    <source>
        <dbReference type="PROSITE" id="PS51329"/>
    </source>
</evidence>
<sequence length="212" mass="22653">MDAVFAALNQGEGVTSGLKHVKKGEGLKDRPVVAPKAKPAAAAAQPKAAAPAKPPKFALEDKKWVVDYQVKNSALEIVDAQPKHTVYAYQCTDSILQVKSKVTLITLDSCKKVSLVFESSITGVALVNCTSCKVQVTGSAQTFTIDKCSGTQLILNKESLSAEVVSAKSSELNIIVPGATENDDYTEHPIPEQFVSKYVNGKWVTECMSHTG</sequence>
<dbReference type="PROSITE" id="PS51329">
    <property type="entry name" value="C_CAP_COFACTOR_C"/>
    <property type="match status" value="1"/>
</dbReference>
<evidence type="ECO:0000256" key="1">
    <source>
        <dbReference type="ARBA" id="ARBA00007659"/>
    </source>
</evidence>
<name>A0A7S0JB84_9EUKA</name>
<protein>
    <recommendedName>
        <fullName evidence="2">C-CAP/cofactor C-like domain-containing protein</fullName>
    </recommendedName>
</protein>
<dbReference type="PANTHER" id="PTHR10652:SF0">
    <property type="entry name" value="ADENYLYL CYCLASE-ASSOCIATED PROTEIN"/>
    <property type="match status" value="1"/>
</dbReference>
<proteinExistence type="inferred from homology"/>
<dbReference type="InterPro" id="IPR016098">
    <property type="entry name" value="CAP/MinC_C"/>
</dbReference>
<dbReference type="GO" id="GO:0007015">
    <property type="term" value="P:actin filament organization"/>
    <property type="evidence" value="ECO:0007669"/>
    <property type="project" value="TreeGrafter"/>
</dbReference>
<dbReference type="Gene3D" id="2.160.20.70">
    <property type="match status" value="1"/>
</dbReference>
<accession>A0A7S0JB84</accession>
<dbReference type="GO" id="GO:0019933">
    <property type="term" value="P:cAMP-mediated signaling"/>
    <property type="evidence" value="ECO:0007669"/>
    <property type="project" value="TreeGrafter"/>
</dbReference>
<dbReference type="SMART" id="SM00673">
    <property type="entry name" value="CARP"/>
    <property type="match status" value="2"/>
</dbReference>
<dbReference type="InterPro" id="IPR017901">
    <property type="entry name" value="C-CAP_CF_C-like"/>
</dbReference>
<reference evidence="3" key="1">
    <citation type="submission" date="2021-01" db="EMBL/GenBank/DDBJ databases">
        <authorList>
            <person name="Corre E."/>
            <person name="Pelletier E."/>
            <person name="Niang G."/>
            <person name="Scheremetjew M."/>
            <person name="Finn R."/>
            <person name="Kale V."/>
            <person name="Holt S."/>
            <person name="Cochrane G."/>
            <person name="Meng A."/>
            <person name="Brown T."/>
            <person name="Cohen L."/>
        </authorList>
    </citation>
    <scope>NUCLEOTIDE SEQUENCE</scope>
    <source>
        <strain evidence="3">RCC1130</strain>
    </source>
</reference>
<dbReference type="EMBL" id="HBER01041983">
    <property type="protein sequence ID" value="CAD8545851.1"/>
    <property type="molecule type" value="Transcribed_RNA"/>
</dbReference>
<feature type="domain" description="C-CAP/cofactor C-like" evidence="2">
    <location>
        <begin position="51"/>
        <end position="190"/>
    </location>
</feature>
<dbReference type="InterPro" id="IPR013912">
    <property type="entry name" value="Adenylate_cyclase-assoc_CAP_C"/>
</dbReference>
<dbReference type="GO" id="GO:0008179">
    <property type="term" value="F:adenylate cyclase binding"/>
    <property type="evidence" value="ECO:0007669"/>
    <property type="project" value="TreeGrafter"/>
</dbReference>
<organism evidence="3">
    <name type="scientific">Calcidiscus leptoporus</name>
    <dbReference type="NCBI Taxonomy" id="127549"/>
    <lineage>
        <taxon>Eukaryota</taxon>
        <taxon>Haptista</taxon>
        <taxon>Haptophyta</taxon>
        <taxon>Prymnesiophyceae</taxon>
        <taxon>Coccolithales</taxon>
        <taxon>Calcidiscaceae</taxon>
        <taxon>Calcidiscus</taxon>
    </lineage>
</organism>
<dbReference type="GO" id="GO:0003779">
    <property type="term" value="F:actin binding"/>
    <property type="evidence" value="ECO:0007669"/>
    <property type="project" value="InterPro"/>
</dbReference>
<dbReference type="Pfam" id="PF08603">
    <property type="entry name" value="CAP_C"/>
    <property type="match status" value="1"/>
</dbReference>
<dbReference type="SUPFAM" id="SSF69340">
    <property type="entry name" value="C-terminal domain of adenylylcyclase associated protein"/>
    <property type="match status" value="1"/>
</dbReference>
<comment type="similarity">
    <text evidence="1">Belongs to the CAP family.</text>
</comment>
<dbReference type="InterPro" id="IPR006599">
    <property type="entry name" value="CARP_motif"/>
</dbReference>
<evidence type="ECO:0000313" key="3">
    <source>
        <dbReference type="EMBL" id="CAD8545851.1"/>
    </source>
</evidence>
<gene>
    <name evidence="3" type="ORF">CLEP1334_LOCUS21140</name>
</gene>
<dbReference type="InterPro" id="IPR036223">
    <property type="entry name" value="CAP_C_sf"/>
</dbReference>
<dbReference type="PANTHER" id="PTHR10652">
    <property type="entry name" value="ADENYLYL CYCLASE-ASSOCIATED PROTEIN"/>
    <property type="match status" value="1"/>
</dbReference>
<dbReference type="AlphaFoldDB" id="A0A7S0JB84"/>